<evidence type="ECO:0000313" key="2">
    <source>
        <dbReference type="Proteomes" id="UP000298642"/>
    </source>
</evidence>
<dbReference type="GO" id="GO:0003676">
    <property type="term" value="F:nucleic acid binding"/>
    <property type="evidence" value="ECO:0007669"/>
    <property type="project" value="InterPro"/>
</dbReference>
<proteinExistence type="predicted"/>
<accession>A0A4D7AT67</accession>
<protein>
    <recommendedName>
        <fullName evidence="3">VRR-NUC domain-containing protein</fullName>
    </recommendedName>
</protein>
<dbReference type="SUPFAM" id="SSF52980">
    <property type="entry name" value="Restriction endonuclease-like"/>
    <property type="match status" value="1"/>
</dbReference>
<name>A0A4D7AT67_9FIRM</name>
<dbReference type="EMBL" id="CP034413">
    <property type="protein sequence ID" value="QCI60653.1"/>
    <property type="molecule type" value="Genomic_DNA"/>
</dbReference>
<sequence length="126" mass="14002">MRERKARQYNEFGELVYQVGTQGGGSMAEDVSGVRMPSNKAEAECFKLLQDNGWTPTKRGWPDFFCVKGDQVCAVEVKPSKNCTLKQNQLVIMGALSAKGIRCFLWSPDGGFEEVMGMTKPAEQPF</sequence>
<reference evidence="2" key="1">
    <citation type="submission" date="2018-12" db="EMBL/GenBank/DDBJ databases">
        <title>Dusodibacter welbiota gen. nov., sp. nov., isolated from human faeces and emended description of the Oscillibacter genus.</title>
        <authorList>
            <person name="Le Roy T."/>
            <person name="Van der Smissen P."/>
            <person name="Delzenne N."/>
            <person name="Muccioli G."/>
            <person name="Collet J.F."/>
            <person name="Cani P.D."/>
        </authorList>
    </citation>
    <scope>NUCLEOTIDE SEQUENCE [LARGE SCALE GENOMIC DNA]</scope>
    <source>
        <strain evidence="2">J115</strain>
    </source>
</reference>
<dbReference type="Gene3D" id="3.40.1350.10">
    <property type="match status" value="1"/>
</dbReference>
<dbReference type="AlphaFoldDB" id="A0A4D7AT67"/>
<dbReference type="InterPro" id="IPR011856">
    <property type="entry name" value="tRNA_endonuc-like_dom_sf"/>
</dbReference>
<keyword evidence="2" id="KW-1185">Reference proteome</keyword>
<evidence type="ECO:0008006" key="3">
    <source>
        <dbReference type="Google" id="ProtNLM"/>
    </source>
</evidence>
<gene>
    <name evidence="1" type="ORF">EIO64_16775</name>
</gene>
<evidence type="ECO:0000313" key="1">
    <source>
        <dbReference type="EMBL" id="QCI60653.1"/>
    </source>
</evidence>
<dbReference type="KEGG" id="obj:EIO64_16775"/>
<dbReference type="RefSeq" id="WP_136891675.1">
    <property type="nucleotide sequence ID" value="NZ_CP034413.3"/>
</dbReference>
<organism evidence="1 2">
    <name type="scientific">Dysosmobacter welbionis</name>
    <dbReference type="NCBI Taxonomy" id="2093857"/>
    <lineage>
        <taxon>Bacteria</taxon>
        <taxon>Bacillati</taxon>
        <taxon>Bacillota</taxon>
        <taxon>Clostridia</taxon>
        <taxon>Eubacteriales</taxon>
        <taxon>Oscillospiraceae</taxon>
        <taxon>Dysosmobacter</taxon>
    </lineage>
</organism>
<dbReference type="Proteomes" id="UP000298642">
    <property type="component" value="Chromosome"/>
</dbReference>
<dbReference type="InterPro" id="IPR011335">
    <property type="entry name" value="Restrct_endonuc-II-like"/>
</dbReference>